<keyword evidence="1" id="KW-1015">Disulfide bond</keyword>
<comment type="caution">
    <text evidence="4">The sequence shown here is derived from an EMBL/GenBank/DDBJ whole genome shotgun (WGS) entry which is preliminary data.</text>
</comment>
<evidence type="ECO:0000313" key="5">
    <source>
        <dbReference type="Proteomes" id="UP001623348"/>
    </source>
</evidence>
<feature type="compositionally biased region" description="Polar residues" evidence="2">
    <location>
        <begin position="429"/>
        <end position="441"/>
    </location>
</feature>
<dbReference type="Pfam" id="PF06119">
    <property type="entry name" value="NIDO"/>
    <property type="match status" value="1"/>
</dbReference>
<feature type="compositionally biased region" description="Low complexity" evidence="2">
    <location>
        <begin position="233"/>
        <end position="276"/>
    </location>
</feature>
<keyword evidence="5" id="KW-1185">Reference proteome</keyword>
<dbReference type="SMART" id="SM00539">
    <property type="entry name" value="NIDO"/>
    <property type="match status" value="1"/>
</dbReference>
<dbReference type="PROSITE" id="PS51220">
    <property type="entry name" value="NIDO"/>
    <property type="match status" value="1"/>
</dbReference>
<feature type="region of interest" description="Disordered" evidence="2">
    <location>
        <begin position="1"/>
        <end position="60"/>
    </location>
</feature>
<feature type="compositionally biased region" description="Polar residues" evidence="2">
    <location>
        <begin position="400"/>
        <end position="412"/>
    </location>
</feature>
<evidence type="ECO:0000259" key="3">
    <source>
        <dbReference type="PROSITE" id="PS51220"/>
    </source>
</evidence>
<dbReference type="PANTHER" id="PTHR13802">
    <property type="entry name" value="MUCIN 4-RELATED"/>
    <property type="match status" value="1"/>
</dbReference>
<feature type="compositionally biased region" description="Polar residues" evidence="2">
    <location>
        <begin position="283"/>
        <end position="316"/>
    </location>
</feature>
<evidence type="ECO:0000256" key="2">
    <source>
        <dbReference type="SAM" id="MobiDB-lite"/>
    </source>
</evidence>
<feature type="region of interest" description="Disordered" evidence="2">
    <location>
        <begin position="345"/>
        <end position="483"/>
    </location>
</feature>
<feature type="compositionally biased region" description="Low complexity" evidence="2">
    <location>
        <begin position="17"/>
        <end position="30"/>
    </location>
</feature>
<feature type="compositionally biased region" description="Low complexity" evidence="2">
    <location>
        <begin position="413"/>
        <end position="426"/>
    </location>
</feature>
<dbReference type="Proteomes" id="UP001623348">
    <property type="component" value="Unassembled WGS sequence"/>
</dbReference>
<evidence type="ECO:0000256" key="1">
    <source>
        <dbReference type="ARBA" id="ARBA00023157"/>
    </source>
</evidence>
<evidence type="ECO:0000313" key="4">
    <source>
        <dbReference type="EMBL" id="GAB0193617.1"/>
    </source>
</evidence>
<feature type="compositionally biased region" description="Low complexity" evidence="2">
    <location>
        <begin position="447"/>
        <end position="467"/>
    </location>
</feature>
<feature type="compositionally biased region" description="Polar residues" evidence="2">
    <location>
        <begin position="352"/>
        <end position="365"/>
    </location>
</feature>
<sequence length="1049" mass="107081">MTPADTTANPDTSTGVPRSTPTPRQTTSGTAPGISTATVGPTLGTSGAPETPSAATGTSVTDVTATLSSTIPTSSTPMETTALLLTTTSTTAGTVPPSSPENSTAEVLTDAFTESAATSRGSSPSVSSITTPQASGSTAHSTAGSPAGTTVQPDPTSTGLGLTTGIPSPTPMAMMTTCAETTIVTSMGTNTALAVTSIGVETSTLPAPTSTLLSSTGVGTMPGTSTRHRPDMTTLLGSTSLGTGSASPPTAPAPTAASAEPSTTPADTTAAPDTSTGVPGSAPTPSQPAGTMVGTSPGTSIPTAPETPSSTTGASVTDVTATVSSALPTSLPPVETTALLPATASTTAGTVLPSSSETGASTPERSSTSPGTGSTSSATVPPPATPAPTAASTVPLMTPADTTANPDTSTGVPRSTPTPRQTTSGTAPGISTATVGPTLGTSGAPETPSAATGTEPSSPATTSTQTPEVTLSTPADLPTMLPICPTATSNTRLGAAAAVPVTTEGPFAVGTASPIVAETEGPYTLVMGTAETSTTVADAELAESILTGSPSSPSFPPGAEPDALVTAASKYSSTVPTLTNVTKPLNTSQDIERGLAAPTTATTAAAMSAQHPAVTPEAELDVTGATPDVPLGTTPLFADVKEDILAAVTREGADLDPTTGVVSLHTTPPLAAGWEAQPTAGSPVGAGVTALLSQGLTTATGAVEEGITLPVDIQSKASDDSSSPSPVAAVPLYGYGARENDREYVERRVDFNSPLFKPETGFPFGKTLRDSLYFTDNGQIIFPASDNSIFTYPNPPPRGFNGHEEVPMIAVFWDNADFSRGVGTTFYQEFPTLNTAKPPFVRDVEAKVRRYLRSSYSAAWTLKITWEKAPAYAARTDTRRTITYQAVLTTDGFRSYVLMLYQEGGMRWDYTRLAATNVLIGYTSGDGFYHNDDLTQRPPAAKYRPDWFKGYNTGWWAARVSMLHSASPNKHGAGVRCLYNSQSQLIEGRQERYWRSSRQASPYRDQELKLYDWCCNQAGSAHVCARYSEKRPKISCDGYQSPGTDGEDK</sequence>
<gene>
    <name evidence="4" type="ORF">GRJ2_001827000</name>
</gene>
<feature type="compositionally biased region" description="Low complexity" evidence="2">
    <location>
        <begin position="366"/>
        <end position="379"/>
    </location>
</feature>
<proteinExistence type="predicted"/>
<accession>A0ABC9XA55</accession>
<dbReference type="EMBL" id="BAAFJT010000009">
    <property type="protein sequence ID" value="GAB0193617.1"/>
    <property type="molecule type" value="Genomic_DNA"/>
</dbReference>
<name>A0ABC9XA55_GRUJA</name>
<feature type="compositionally biased region" description="Polar residues" evidence="2">
    <location>
        <begin position="1"/>
        <end position="16"/>
    </location>
</feature>
<protein>
    <submittedName>
        <fullName evidence="4">Mucin-4-like</fullName>
    </submittedName>
</protein>
<feature type="compositionally biased region" description="Polar residues" evidence="2">
    <location>
        <begin position="33"/>
        <end position="45"/>
    </location>
</feature>
<feature type="compositionally biased region" description="Low complexity" evidence="2">
    <location>
        <begin position="204"/>
        <end position="216"/>
    </location>
</feature>
<feature type="domain" description="NIDO" evidence="3">
    <location>
        <begin position="811"/>
        <end position="963"/>
    </location>
</feature>
<reference evidence="4 5" key="1">
    <citation type="submission" date="2024-06" db="EMBL/GenBank/DDBJ databases">
        <title>The draft genome of Grus japonensis, version 3.</title>
        <authorList>
            <person name="Nabeshima K."/>
            <person name="Suzuki S."/>
            <person name="Onuma M."/>
        </authorList>
    </citation>
    <scope>NUCLEOTIDE SEQUENCE [LARGE SCALE GENOMIC DNA]</scope>
    <source>
        <strain evidence="4 5">451A</strain>
    </source>
</reference>
<dbReference type="PANTHER" id="PTHR13802:SF52">
    <property type="entry name" value="MUCIN-4"/>
    <property type="match status" value="1"/>
</dbReference>
<dbReference type="InterPro" id="IPR003886">
    <property type="entry name" value="NIDO_dom"/>
</dbReference>
<feature type="compositionally biased region" description="Low complexity" evidence="2">
    <location>
        <begin position="134"/>
        <end position="150"/>
    </location>
</feature>
<dbReference type="InterPro" id="IPR051495">
    <property type="entry name" value="Epithelial_Barrier/Signaling"/>
</dbReference>
<feature type="region of interest" description="Disordered" evidence="2">
    <location>
        <begin position="113"/>
        <end position="173"/>
    </location>
</feature>
<feature type="compositionally biased region" description="Polar residues" evidence="2">
    <location>
        <begin position="115"/>
        <end position="133"/>
    </location>
</feature>
<feature type="compositionally biased region" description="Polar residues" evidence="2">
    <location>
        <begin position="151"/>
        <end position="167"/>
    </location>
</feature>
<organism evidence="4 5">
    <name type="scientific">Grus japonensis</name>
    <name type="common">Japanese crane</name>
    <name type="synonym">Red-crowned crane</name>
    <dbReference type="NCBI Taxonomy" id="30415"/>
    <lineage>
        <taxon>Eukaryota</taxon>
        <taxon>Metazoa</taxon>
        <taxon>Chordata</taxon>
        <taxon>Craniata</taxon>
        <taxon>Vertebrata</taxon>
        <taxon>Euteleostomi</taxon>
        <taxon>Archelosauria</taxon>
        <taxon>Archosauria</taxon>
        <taxon>Dinosauria</taxon>
        <taxon>Saurischia</taxon>
        <taxon>Theropoda</taxon>
        <taxon>Coelurosauria</taxon>
        <taxon>Aves</taxon>
        <taxon>Neognathae</taxon>
        <taxon>Neoaves</taxon>
        <taxon>Gruiformes</taxon>
        <taxon>Gruidae</taxon>
        <taxon>Grus</taxon>
    </lineage>
</organism>
<feature type="region of interest" description="Disordered" evidence="2">
    <location>
        <begin position="204"/>
        <end position="316"/>
    </location>
</feature>
<dbReference type="AlphaFoldDB" id="A0ABC9XA55"/>